<dbReference type="SMART" id="SM00360">
    <property type="entry name" value="RRM"/>
    <property type="match status" value="1"/>
</dbReference>
<proteinExistence type="predicted"/>
<reference evidence="5" key="1">
    <citation type="submission" date="2016-03" db="EMBL/GenBank/DDBJ databases">
        <authorList>
            <person name="Devillers H."/>
        </authorList>
    </citation>
    <scope>NUCLEOTIDE SEQUENCE [LARGE SCALE GENOMIC DNA]</scope>
</reference>
<dbReference type="PANTHER" id="PTHR23236:SF12">
    <property type="entry name" value="EUKARYOTIC INITIATION FACTOR 4B-RELATED"/>
    <property type="match status" value="1"/>
</dbReference>
<evidence type="ECO:0000313" key="5">
    <source>
        <dbReference type="Proteomes" id="UP000190274"/>
    </source>
</evidence>
<organism evidence="4 5">
    <name type="scientific">Lachancea dasiensis</name>
    <dbReference type="NCBI Taxonomy" id="1072105"/>
    <lineage>
        <taxon>Eukaryota</taxon>
        <taxon>Fungi</taxon>
        <taxon>Dikarya</taxon>
        <taxon>Ascomycota</taxon>
        <taxon>Saccharomycotina</taxon>
        <taxon>Saccharomycetes</taxon>
        <taxon>Saccharomycetales</taxon>
        <taxon>Saccharomycetaceae</taxon>
        <taxon>Lachancea</taxon>
    </lineage>
</organism>
<dbReference type="SUPFAM" id="SSF54928">
    <property type="entry name" value="RNA-binding domain, RBD"/>
    <property type="match status" value="1"/>
</dbReference>
<feature type="domain" description="RRM" evidence="3">
    <location>
        <begin position="59"/>
        <end position="136"/>
    </location>
</feature>
<dbReference type="AlphaFoldDB" id="A0A1G4JFK8"/>
<protein>
    <submittedName>
        <fullName evidence="4">LADA_0E13278g1_1</fullName>
    </submittedName>
</protein>
<keyword evidence="1 2" id="KW-0694">RNA-binding</keyword>
<dbReference type="PANTHER" id="PTHR23236">
    <property type="entry name" value="EUKARYOTIC TRANSLATION INITIATION FACTOR 4B/4H"/>
    <property type="match status" value="1"/>
</dbReference>
<evidence type="ECO:0000313" key="4">
    <source>
        <dbReference type="EMBL" id="SCU89022.1"/>
    </source>
</evidence>
<dbReference type="InterPro" id="IPR012677">
    <property type="entry name" value="Nucleotide-bd_a/b_plait_sf"/>
</dbReference>
<dbReference type="Pfam" id="PF00076">
    <property type="entry name" value="RRM_1"/>
    <property type="match status" value="1"/>
</dbReference>
<name>A0A1G4JFK8_9SACH</name>
<evidence type="ECO:0000256" key="2">
    <source>
        <dbReference type="PROSITE-ProRule" id="PRU00176"/>
    </source>
</evidence>
<gene>
    <name evidence="4" type="ORF">LADA_0E13278G</name>
</gene>
<keyword evidence="5" id="KW-1185">Reference proteome</keyword>
<dbReference type="GO" id="GO:0008143">
    <property type="term" value="F:poly(A) binding"/>
    <property type="evidence" value="ECO:0007669"/>
    <property type="project" value="TreeGrafter"/>
</dbReference>
<dbReference type="EMBL" id="LT598455">
    <property type="protein sequence ID" value="SCU89022.1"/>
    <property type="molecule type" value="Genomic_DNA"/>
</dbReference>
<dbReference type="Proteomes" id="UP000190274">
    <property type="component" value="Chromosome E"/>
</dbReference>
<dbReference type="OrthoDB" id="4726at2759"/>
<evidence type="ECO:0000259" key="3">
    <source>
        <dbReference type="PROSITE" id="PS50102"/>
    </source>
</evidence>
<dbReference type="PROSITE" id="PS50102">
    <property type="entry name" value="RRM"/>
    <property type="match status" value="1"/>
</dbReference>
<accession>A0A1G4JFK8</accession>
<dbReference type="STRING" id="1266660.A0A1G4JFK8"/>
<dbReference type="InterPro" id="IPR035979">
    <property type="entry name" value="RBD_domain_sf"/>
</dbReference>
<dbReference type="Gene3D" id="3.30.70.330">
    <property type="match status" value="1"/>
</dbReference>
<evidence type="ECO:0000256" key="1">
    <source>
        <dbReference type="ARBA" id="ARBA00022884"/>
    </source>
</evidence>
<sequence>MTSEFTTTEKNELFRCLEDWSNKPVHVHSSPSVEGVSSSETEIITDPMARDKQNEADSRSIFVRNLPIHVTPSCLSKAFKDSGTINRVTIFTKKSRGSLKSYAYIEFENVESAQRSLSFGKKVVDGHILEISKKRTNVRRYVRWSAQASSSSTRCTF</sequence>
<dbReference type="InterPro" id="IPR000504">
    <property type="entry name" value="RRM_dom"/>
</dbReference>